<protein>
    <submittedName>
        <fullName evidence="1">Uncharacterized protein</fullName>
    </submittedName>
</protein>
<proteinExistence type="predicted"/>
<gene>
    <name evidence="1" type="ORF">RhiirC2_802234</name>
</gene>
<comment type="caution">
    <text evidence="1">The sequence shown here is derived from an EMBL/GenBank/DDBJ whole genome shotgun (WGS) entry which is preliminary data.</text>
</comment>
<name>A0A2N1M1I3_9GLOM</name>
<dbReference type="AlphaFoldDB" id="A0A2N1M1I3"/>
<sequence>MPNKEIFVGYTFFRPEKKEKDTLMIITNNRHIVKKYDKSFKTSSDRAIMNTKYRISKYLT</sequence>
<dbReference type="VEuPathDB" id="FungiDB:FUN_025533"/>
<evidence type="ECO:0000313" key="1">
    <source>
        <dbReference type="EMBL" id="PKK55501.1"/>
    </source>
</evidence>
<dbReference type="Proteomes" id="UP000233469">
    <property type="component" value="Unassembled WGS sequence"/>
</dbReference>
<dbReference type="EMBL" id="LLXL01007466">
    <property type="protein sequence ID" value="PKK55501.1"/>
    <property type="molecule type" value="Genomic_DNA"/>
</dbReference>
<reference evidence="1 2" key="1">
    <citation type="submission" date="2016-04" db="EMBL/GenBank/DDBJ databases">
        <title>Genome analyses suggest a sexual origin of heterokaryosis in a supposedly ancient asexual fungus.</title>
        <authorList>
            <person name="Ropars J."/>
            <person name="Sedzielewska K."/>
            <person name="Noel J."/>
            <person name="Charron P."/>
            <person name="Farinelli L."/>
            <person name="Marton T."/>
            <person name="Kruger M."/>
            <person name="Pelin A."/>
            <person name="Brachmann A."/>
            <person name="Corradi N."/>
        </authorList>
    </citation>
    <scope>NUCLEOTIDE SEQUENCE [LARGE SCALE GENOMIC DNA]</scope>
    <source>
        <strain evidence="1 2">C2</strain>
    </source>
</reference>
<evidence type="ECO:0000313" key="2">
    <source>
        <dbReference type="Proteomes" id="UP000233469"/>
    </source>
</evidence>
<feature type="non-terminal residue" evidence="1">
    <location>
        <position position="60"/>
    </location>
</feature>
<reference evidence="1 2" key="2">
    <citation type="submission" date="2017-10" db="EMBL/GenBank/DDBJ databases">
        <title>Extensive intraspecific genome diversity in a model arbuscular mycorrhizal fungus.</title>
        <authorList>
            <person name="Chen E.C.H."/>
            <person name="Morin E."/>
            <person name="Baudet D."/>
            <person name="Noel J."/>
            <person name="Ndikumana S."/>
            <person name="Charron P."/>
            <person name="St-Onge C."/>
            <person name="Giorgi J."/>
            <person name="Grigoriev I.V."/>
            <person name="Roux C."/>
            <person name="Martin F.M."/>
            <person name="Corradi N."/>
        </authorList>
    </citation>
    <scope>NUCLEOTIDE SEQUENCE [LARGE SCALE GENOMIC DNA]</scope>
    <source>
        <strain evidence="1 2">C2</strain>
    </source>
</reference>
<organism evidence="1 2">
    <name type="scientific">Rhizophagus irregularis</name>
    <dbReference type="NCBI Taxonomy" id="588596"/>
    <lineage>
        <taxon>Eukaryota</taxon>
        <taxon>Fungi</taxon>
        <taxon>Fungi incertae sedis</taxon>
        <taxon>Mucoromycota</taxon>
        <taxon>Glomeromycotina</taxon>
        <taxon>Glomeromycetes</taxon>
        <taxon>Glomerales</taxon>
        <taxon>Glomeraceae</taxon>
        <taxon>Rhizophagus</taxon>
    </lineage>
</organism>
<accession>A0A2N1M1I3</accession>